<organism evidence="2 3">
    <name type="scientific">Tetrahymena thermophila (strain SB210)</name>
    <dbReference type="NCBI Taxonomy" id="312017"/>
    <lineage>
        <taxon>Eukaryota</taxon>
        <taxon>Sar</taxon>
        <taxon>Alveolata</taxon>
        <taxon>Ciliophora</taxon>
        <taxon>Intramacronucleata</taxon>
        <taxon>Oligohymenophorea</taxon>
        <taxon>Hymenostomatida</taxon>
        <taxon>Tetrahymenina</taxon>
        <taxon>Tetrahymenidae</taxon>
        <taxon>Tetrahymena</taxon>
    </lineage>
</organism>
<sequence length="1114" mass="130303">MGICGSKPKKNKENRRKSYQVSEISQIKQIQSLQQAISKKPIKCLKHQSEKCQLNYINLQNFSLLCDEDIKKDVFNQNQTMKLDDFLKKLCEDAQDFINNPSKQNENNLKNEQIEVKLIEKLTSLQSNGIAQSISNIERLVIKFESVANKFDEEISIIFRGLSNKTKQEIKDILQQNCQIYPKFFKIKKELIEYYDLYLTLYQMISMKVQDCLRTVEEFKLTLDVFSQQDDSILFSSEEITYETATQEMNKMLKNIGLQLDQGQYQRPKCQQHTACFLERMDIRNFRIFCSNDNKNDLQTPLDIILKQLFNREIHGRINYFQELKEKLNQFIAKIKSSVQLKYYNVVNSLSKQNEEEQNIKLLESIISILEDLRKQKKQKVNENMLAEAIQDKIIFQNNKFYLKKRFINLKKLQTLIYFGEFLTETIQNSYNYLESLEQKSLNAQNSNQYNLFLQKNVNQQNLQEFISQIQSSKYSVQQLILDLVKIDYRQIFDQLTQINSIQILSLKPNNCGKEGATKLSNYLSNLKYLKSLSLDFKNDQIGAEGLFEVSNTFQNLGKSLEILKLNLEENKLKQCGFLAEKLQFLNNLTSLSIKLGLNLFVKSQIVEILYSIKDLYKLRNLELDFQNQKVDEMCFRVFSESLENKQLLKLSLNLNNSQLKMSELKQWNVDQLKDIQELNLNLSNNSILDNDLQSFFLAISQLKNIQILSLHLDNVLSNELKADYQCTYPQGLSEILKNAAHLKELELSLGANKIEINQITQISVCLKQLTQIRKLKLYLWNNGLNEQGLSVLIKNIKPLVNLQCLHLDFQWNQLKQLNNLQYIFNTNLSSCLEDLYLNFSNNELANNEALQLIQQLGSLQYLNKLNLDFSSNKLYYSSISQLLQLLDKNSDQLEEISFSARDNILTNTENEVYLPSKYFKKLKYISLDLGNTFCEDQMIILIKNLLQNCYGAEVETIKLNMEQIKVNGEKNLFEMIGSLQLFEDLRYLSLNLNKIKSIQNLFVEKIVSSIPHHKLKQLHLQLSDIELSDRIESLVLELVTTQKDLNSLTLDIWKNKIFDRTFENIIDTLTNKTENNIIEFNINAWDNQLSEQLQKQIAKKLQNLQQLRGFCQF</sequence>
<dbReference type="EMBL" id="GG662449">
    <property type="protein sequence ID" value="EAS04347.2"/>
    <property type="molecule type" value="Genomic_DNA"/>
</dbReference>
<protein>
    <recommendedName>
        <fullName evidence="4">Kinase domain protein</fullName>
    </recommendedName>
</protein>
<dbReference type="SUPFAM" id="SSF52047">
    <property type="entry name" value="RNI-like"/>
    <property type="match status" value="2"/>
</dbReference>
<dbReference type="InParanoid" id="I7M3V1"/>
<feature type="coiled-coil region" evidence="1">
    <location>
        <begin position="363"/>
        <end position="390"/>
    </location>
</feature>
<evidence type="ECO:0008006" key="4">
    <source>
        <dbReference type="Google" id="ProtNLM"/>
    </source>
</evidence>
<accession>I7M3V1</accession>
<evidence type="ECO:0000313" key="3">
    <source>
        <dbReference type="Proteomes" id="UP000009168"/>
    </source>
</evidence>
<dbReference type="Gene3D" id="3.80.10.10">
    <property type="entry name" value="Ribonuclease Inhibitor"/>
    <property type="match status" value="2"/>
</dbReference>
<dbReference type="KEGG" id="tet:TTHERM_00300650"/>
<evidence type="ECO:0000313" key="2">
    <source>
        <dbReference type="EMBL" id="EAS04347.2"/>
    </source>
</evidence>
<evidence type="ECO:0000256" key="1">
    <source>
        <dbReference type="SAM" id="Coils"/>
    </source>
</evidence>
<dbReference type="AlphaFoldDB" id="I7M3V1"/>
<dbReference type="PROSITE" id="PS51450">
    <property type="entry name" value="LRR"/>
    <property type="match status" value="1"/>
</dbReference>
<dbReference type="GeneID" id="7832421"/>
<reference evidence="3" key="1">
    <citation type="journal article" date="2006" name="PLoS Biol.">
        <title>Macronuclear genome sequence of the ciliate Tetrahymena thermophila, a model eukaryote.</title>
        <authorList>
            <person name="Eisen J.A."/>
            <person name="Coyne R.S."/>
            <person name="Wu M."/>
            <person name="Wu D."/>
            <person name="Thiagarajan M."/>
            <person name="Wortman J.R."/>
            <person name="Badger J.H."/>
            <person name="Ren Q."/>
            <person name="Amedeo P."/>
            <person name="Jones K.M."/>
            <person name="Tallon L.J."/>
            <person name="Delcher A.L."/>
            <person name="Salzberg S.L."/>
            <person name="Silva J.C."/>
            <person name="Haas B.J."/>
            <person name="Majoros W.H."/>
            <person name="Farzad M."/>
            <person name="Carlton J.M."/>
            <person name="Smith R.K. Jr."/>
            <person name="Garg J."/>
            <person name="Pearlman R.E."/>
            <person name="Karrer K.M."/>
            <person name="Sun L."/>
            <person name="Manning G."/>
            <person name="Elde N.C."/>
            <person name="Turkewitz A.P."/>
            <person name="Asai D.J."/>
            <person name="Wilkes D.E."/>
            <person name="Wang Y."/>
            <person name="Cai H."/>
            <person name="Collins K."/>
            <person name="Stewart B.A."/>
            <person name="Lee S.R."/>
            <person name="Wilamowska K."/>
            <person name="Weinberg Z."/>
            <person name="Ruzzo W.L."/>
            <person name="Wloga D."/>
            <person name="Gaertig J."/>
            <person name="Frankel J."/>
            <person name="Tsao C.-C."/>
            <person name="Gorovsky M.A."/>
            <person name="Keeling P.J."/>
            <person name="Waller R.F."/>
            <person name="Patron N.J."/>
            <person name="Cherry J.M."/>
            <person name="Stover N.A."/>
            <person name="Krieger C.J."/>
            <person name="del Toro C."/>
            <person name="Ryder H.F."/>
            <person name="Williamson S.C."/>
            <person name="Barbeau R.A."/>
            <person name="Hamilton E.P."/>
            <person name="Orias E."/>
        </authorList>
    </citation>
    <scope>NUCLEOTIDE SEQUENCE [LARGE SCALE GENOMIC DNA]</scope>
    <source>
        <strain evidence="3">SB210</strain>
    </source>
</reference>
<dbReference type="RefSeq" id="XP_001024592.2">
    <property type="nucleotide sequence ID" value="XM_001024592.2"/>
</dbReference>
<dbReference type="InterPro" id="IPR001611">
    <property type="entry name" value="Leu-rich_rpt"/>
</dbReference>
<name>I7M3V1_TETTS</name>
<keyword evidence="1" id="KW-0175">Coiled coil</keyword>
<dbReference type="Proteomes" id="UP000009168">
    <property type="component" value="Unassembled WGS sequence"/>
</dbReference>
<dbReference type="InterPro" id="IPR032675">
    <property type="entry name" value="LRR_dom_sf"/>
</dbReference>
<keyword evidence="3" id="KW-1185">Reference proteome</keyword>
<gene>
    <name evidence="2" type="ORF">TTHERM_00300650</name>
</gene>
<proteinExistence type="predicted"/>